<reference evidence="3 4" key="3">
    <citation type="journal article" date="2016" name="Stand. Genomic Sci.">
        <title>Complete genome sequence of 'Halanaeroarchaeum sulfurireducens' M27-SA2, a sulfur-reducing and acetate-oxidizing haloarchaeon from the deep-sea hypersaline anoxic lake Medee.</title>
        <authorList>
            <person name="Messina E."/>
            <person name="Sorokin D.Y."/>
            <person name="Kublanov I.V."/>
            <person name="Toshchakov S."/>
            <person name="Lopatina A."/>
            <person name="Arcadi E."/>
            <person name="Smedile F."/>
            <person name="La Spada G."/>
            <person name="La Cono V."/>
            <person name="Yakimov M.M."/>
        </authorList>
    </citation>
    <scope>NUCLEOTIDE SEQUENCE [LARGE SCALE GENOMIC DNA]</scope>
    <source>
        <strain evidence="3 4">M27-SA2</strain>
    </source>
</reference>
<dbReference type="PATRIC" id="fig|1604004.4.peg.1969"/>
<evidence type="ECO:0000256" key="1">
    <source>
        <dbReference type="SAM" id="MobiDB-lite"/>
    </source>
</evidence>
<dbReference type="AlphaFoldDB" id="A0A0F7PCB3"/>
<evidence type="ECO:0000313" key="5">
    <source>
        <dbReference type="Proteomes" id="UP000069906"/>
    </source>
</evidence>
<proteinExistence type="predicted"/>
<protein>
    <recommendedName>
        <fullName evidence="6">DUF1684 domain-containing protein</fullName>
    </recommendedName>
</protein>
<evidence type="ECO:0000313" key="3">
    <source>
        <dbReference type="EMBL" id="ALG82746.1"/>
    </source>
</evidence>
<dbReference type="RefSeq" id="WP_050049021.1">
    <property type="nucleotide sequence ID" value="NZ_CP008874.1"/>
</dbReference>
<dbReference type="EMBL" id="CP011564">
    <property type="protein sequence ID" value="ALG82746.1"/>
    <property type="molecule type" value="Genomic_DNA"/>
</dbReference>
<evidence type="ECO:0000313" key="4">
    <source>
        <dbReference type="Proteomes" id="UP000060390"/>
    </source>
</evidence>
<gene>
    <name evidence="3" type="ORF">HLASA_1867</name>
    <name evidence="2" type="ORF">HLASF_1881</name>
</gene>
<dbReference type="GeneID" id="26011201"/>
<feature type="region of interest" description="Disordered" evidence="1">
    <location>
        <begin position="1"/>
        <end position="36"/>
    </location>
</feature>
<reference evidence="2 5" key="1">
    <citation type="journal article" date="2015" name="ISME J.">
        <title>Elemental sulfur and acetate can support life of a novel strictly anaerobic haloarchaeon.</title>
        <authorList>
            <person name="Sorokin D.Y."/>
            <person name="Kublanov I.V."/>
            <person name="Gavrilov S.N."/>
            <person name="Rojo D."/>
            <person name="Roman P."/>
            <person name="Golyshin P.N."/>
            <person name="Slepak V.Z."/>
            <person name="Smedile F."/>
            <person name="Ferrer M."/>
            <person name="Messina E."/>
            <person name="La Cono V."/>
            <person name="Yakimov M.M."/>
        </authorList>
    </citation>
    <scope>NUCLEOTIDE SEQUENCE [LARGE SCALE GENOMIC DNA]</scope>
    <source>
        <strain evidence="2 5">HSR2</strain>
    </source>
</reference>
<dbReference type="KEGG" id="hsf:HLASA_1867"/>
<feature type="compositionally biased region" description="Basic and acidic residues" evidence="1">
    <location>
        <begin position="1"/>
        <end position="17"/>
    </location>
</feature>
<organism evidence="2 5">
    <name type="scientific">Halanaeroarchaeum sulfurireducens</name>
    <dbReference type="NCBI Taxonomy" id="1604004"/>
    <lineage>
        <taxon>Archaea</taxon>
        <taxon>Methanobacteriati</taxon>
        <taxon>Methanobacteriota</taxon>
        <taxon>Stenosarchaea group</taxon>
        <taxon>Halobacteria</taxon>
        <taxon>Halobacteriales</taxon>
        <taxon>Halobacteriaceae</taxon>
        <taxon>Halanaeroarchaeum</taxon>
    </lineage>
</organism>
<dbReference type="PANTHER" id="PTHR41913">
    <property type="entry name" value="DUF1684 DOMAIN-CONTAINING PROTEIN"/>
    <property type="match status" value="1"/>
</dbReference>
<dbReference type="OrthoDB" id="334216at2157"/>
<sequence>MASDYVERVRQEREQKEQYFGTNPRSPIPDEEREDFPGLEYFPIDEDMRYELPLHEHDDKEELIVETTTGSQREYLRWGEFRFEVDGESVTLQAFKADPHEDYLWVPFRDDTNGEETYGAGRYLDLHYGEDQVSGDTWVLDFNMAYNPTCAYNEAYECPLIPTENWLDVRIEAGEKAYPGETMGYEH</sequence>
<keyword evidence="5" id="KW-1185">Reference proteome</keyword>
<accession>A0A0F7PCB3</accession>
<reference evidence="4" key="2">
    <citation type="submission" date="2015-05" db="EMBL/GenBank/DDBJ databases">
        <title>Complete genome sequence of Halanaeroarchaeum sulfurireducens type strain M27-SA2, a sulfate-reducer haloarchaeon from marine anoxic lake Medee.</title>
        <authorList>
            <person name="Messina E."/>
            <person name="Kublanov I.V."/>
            <person name="Toshchakov S."/>
            <person name="Arcadi E."/>
            <person name="La Spada G."/>
            <person name="La Cono V."/>
            <person name="Yakimov M.M."/>
        </authorList>
    </citation>
    <scope>NUCLEOTIDE SEQUENCE [LARGE SCALE GENOMIC DNA]</scope>
    <source>
        <strain evidence="4">M27-SA2</strain>
    </source>
</reference>
<name>A0A0F7PCB3_9EURY</name>
<dbReference type="STRING" id="1604004.HLASA_1867"/>
<dbReference type="Proteomes" id="UP000060390">
    <property type="component" value="Chromosome"/>
</dbReference>
<dbReference type="Gene3D" id="6.10.250.1680">
    <property type="match status" value="1"/>
</dbReference>
<dbReference type="KEGG" id="hsu:HLASF_1881"/>
<dbReference type="InterPro" id="IPR012467">
    <property type="entry name" value="DUF1684"/>
</dbReference>
<evidence type="ECO:0000313" key="2">
    <source>
        <dbReference type="EMBL" id="AKH98352.1"/>
    </source>
</evidence>
<dbReference type="HOGENOM" id="CLU_090976_1_0_2"/>
<dbReference type="Proteomes" id="UP000069906">
    <property type="component" value="Chromosome"/>
</dbReference>
<dbReference type="Pfam" id="PF07920">
    <property type="entry name" value="DUF1684"/>
    <property type="match status" value="1"/>
</dbReference>
<evidence type="ECO:0008006" key="6">
    <source>
        <dbReference type="Google" id="ProtNLM"/>
    </source>
</evidence>
<dbReference type="PANTHER" id="PTHR41913:SF1">
    <property type="entry name" value="DUF1684 DOMAIN-CONTAINING PROTEIN"/>
    <property type="match status" value="1"/>
</dbReference>
<dbReference type="EMBL" id="CP008874">
    <property type="protein sequence ID" value="AKH98352.1"/>
    <property type="molecule type" value="Genomic_DNA"/>
</dbReference>